<accession>A0A371G2V1</accession>
<evidence type="ECO:0000313" key="2">
    <source>
        <dbReference type="Proteomes" id="UP000257109"/>
    </source>
</evidence>
<gene>
    <name evidence="1" type="ORF">CR513_34002</name>
</gene>
<keyword evidence="2" id="KW-1185">Reference proteome</keyword>
<dbReference type="Proteomes" id="UP000257109">
    <property type="component" value="Unassembled WGS sequence"/>
</dbReference>
<dbReference type="EMBL" id="QJKJ01006921">
    <property type="protein sequence ID" value="RDX84885.1"/>
    <property type="molecule type" value="Genomic_DNA"/>
</dbReference>
<dbReference type="AlphaFoldDB" id="A0A371G2V1"/>
<name>A0A371G2V1_MUCPR</name>
<protein>
    <submittedName>
        <fullName evidence="1">Uncharacterized protein</fullName>
    </submittedName>
</protein>
<proteinExistence type="predicted"/>
<comment type="caution">
    <text evidence="1">The sequence shown here is derived from an EMBL/GenBank/DDBJ whole genome shotgun (WGS) entry which is preliminary data.</text>
</comment>
<evidence type="ECO:0000313" key="1">
    <source>
        <dbReference type="EMBL" id="RDX84885.1"/>
    </source>
</evidence>
<feature type="non-terminal residue" evidence="1">
    <location>
        <position position="1"/>
    </location>
</feature>
<sequence length="88" mass="10421">MKYMKKLEANIEKLEGGLESMTLDFHSANANIRPWSKNYDDNESCNNRSHRREKLVKRHQQIVNEPKKNSWDLIKGKILKDSVDDYND</sequence>
<organism evidence="1 2">
    <name type="scientific">Mucuna pruriens</name>
    <name type="common">Velvet bean</name>
    <name type="synonym">Dolichos pruriens</name>
    <dbReference type="NCBI Taxonomy" id="157652"/>
    <lineage>
        <taxon>Eukaryota</taxon>
        <taxon>Viridiplantae</taxon>
        <taxon>Streptophyta</taxon>
        <taxon>Embryophyta</taxon>
        <taxon>Tracheophyta</taxon>
        <taxon>Spermatophyta</taxon>
        <taxon>Magnoliopsida</taxon>
        <taxon>eudicotyledons</taxon>
        <taxon>Gunneridae</taxon>
        <taxon>Pentapetalae</taxon>
        <taxon>rosids</taxon>
        <taxon>fabids</taxon>
        <taxon>Fabales</taxon>
        <taxon>Fabaceae</taxon>
        <taxon>Papilionoideae</taxon>
        <taxon>50 kb inversion clade</taxon>
        <taxon>NPAAA clade</taxon>
        <taxon>indigoferoid/millettioid clade</taxon>
        <taxon>Phaseoleae</taxon>
        <taxon>Mucuna</taxon>
    </lineage>
</organism>
<reference evidence="1" key="1">
    <citation type="submission" date="2018-05" db="EMBL/GenBank/DDBJ databases">
        <title>Draft genome of Mucuna pruriens seed.</title>
        <authorList>
            <person name="Nnadi N.E."/>
            <person name="Vos R."/>
            <person name="Hasami M.H."/>
            <person name="Devisetty U.K."/>
            <person name="Aguiy J.C."/>
        </authorList>
    </citation>
    <scope>NUCLEOTIDE SEQUENCE [LARGE SCALE GENOMIC DNA]</scope>
    <source>
        <strain evidence="1">JCA_2017</strain>
    </source>
</reference>